<feature type="binding site" evidence="5">
    <location>
        <position position="174"/>
    </location>
    <ligand>
        <name>S-adenosyl-L-methionine</name>
        <dbReference type="ChEBI" id="CHEBI:59789"/>
    </ligand>
</feature>
<dbReference type="Pfam" id="PF17827">
    <property type="entry name" value="PrmC_N"/>
    <property type="match status" value="1"/>
</dbReference>
<evidence type="ECO:0000256" key="1">
    <source>
        <dbReference type="ARBA" id="ARBA00022603"/>
    </source>
</evidence>
<dbReference type="NCBIfam" id="TIGR00536">
    <property type="entry name" value="hemK_fam"/>
    <property type="match status" value="1"/>
</dbReference>
<accession>E6SUD0</accession>
<keyword evidence="2 5" id="KW-0808">Transferase</keyword>
<dbReference type="InterPro" id="IPR050320">
    <property type="entry name" value="N5-glutamine_MTase"/>
</dbReference>
<dbReference type="PANTHER" id="PTHR18895">
    <property type="entry name" value="HEMK METHYLTRANSFERASE"/>
    <property type="match status" value="1"/>
</dbReference>
<reference evidence="8 9" key="2">
    <citation type="journal article" date="2011" name="Stand. Genomic Sci.">
        <title>Complete genome sequence of Bacteroides helcogenes type strain (P 36-108).</title>
        <authorList>
            <person name="Pati A."/>
            <person name="Gronow S."/>
            <person name="Zeytun A."/>
            <person name="Lapidus A."/>
            <person name="Nolan M."/>
            <person name="Hammon N."/>
            <person name="Deshpande S."/>
            <person name="Cheng J.F."/>
            <person name="Tapia R."/>
            <person name="Han C."/>
            <person name="Goodwin L."/>
            <person name="Pitluck S."/>
            <person name="Liolios K."/>
            <person name="Pagani I."/>
            <person name="Ivanova N."/>
            <person name="Mavromatis K."/>
            <person name="Chen A."/>
            <person name="Palaniappan K."/>
            <person name="Land M."/>
            <person name="Hauser L."/>
            <person name="Chang Y.J."/>
            <person name="Jeffries C.D."/>
            <person name="Detter J.C."/>
            <person name="Brambilla E."/>
            <person name="Rohde M."/>
            <person name="Goker M."/>
            <person name="Woyke T."/>
            <person name="Bristow J."/>
            <person name="Eisen J.A."/>
            <person name="Markowitz V."/>
            <person name="Hugenholtz P."/>
            <person name="Kyrpides N.C."/>
            <person name="Klenk H.P."/>
            <person name="Lucas S."/>
        </authorList>
    </citation>
    <scope>NUCLEOTIDE SEQUENCE [LARGE SCALE GENOMIC DNA]</scope>
    <source>
        <strain evidence="9">ATCC 35417 / DSM 20613 / JCM 6297 / CCUG 15421 / P 36-108</strain>
    </source>
</reference>
<dbReference type="GO" id="GO:0102559">
    <property type="term" value="F:peptide chain release factor N(5)-glutamine methyltransferase activity"/>
    <property type="evidence" value="ECO:0007669"/>
    <property type="project" value="UniProtKB-EC"/>
</dbReference>
<dbReference type="InterPro" id="IPR019874">
    <property type="entry name" value="RF_methyltr_PrmC"/>
</dbReference>
<dbReference type="InterPro" id="IPR029063">
    <property type="entry name" value="SAM-dependent_MTases_sf"/>
</dbReference>
<dbReference type="STRING" id="693979.Bache_0319"/>
<dbReference type="Proteomes" id="UP000008630">
    <property type="component" value="Chromosome"/>
</dbReference>
<keyword evidence="9" id="KW-1185">Reference proteome</keyword>
<comment type="catalytic activity">
    <reaction evidence="4 5">
        <text>L-glutaminyl-[peptide chain release factor] + S-adenosyl-L-methionine = N(5)-methyl-L-glutaminyl-[peptide chain release factor] + S-adenosyl-L-homocysteine + H(+)</text>
        <dbReference type="Rhea" id="RHEA:42896"/>
        <dbReference type="Rhea" id="RHEA-COMP:10271"/>
        <dbReference type="Rhea" id="RHEA-COMP:10272"/>
        <dbReference type="ChEBI" id="CHEBI:15378"/>
        <dbReference type="ChEBI" id="CHEBI:30011"/>
        <dbReference type="ChEBI" id="CHEBI:57856"/>
        <dbReference type="ChEBI" id="CHEBI:59789"/>
        <dbReference type="ChEBI" id="CHEBI:61891"/>
        <dbReference type="EC" id="2.1.1.297"/>
    </reaction>
</comment>
<sequence length="312" mass="34958">MSLLSIDTEKTRHCKGPDTVFRNFLLLLQPEFIFMNLTTQHIRTELERCYSAQEAACLSRIICCEMLGQSTVDYYLGKDMILSLKEKQELDGILSRLRDFEPIQYVQGTTSFLGRTFRVAPGVLIPRPETEELVEIMLKEIPADARILDIGTGSGCIAVSLSKGLPCAQVVAWDISEEALATAHRNNDALQASVQFALCDVLTCCPDQEDRYDVIVSNPPYVLEKEKLQMERNVLDWEPSLALFVPDTDPLLFYRRIAELGQKLLVAGGKLYFEINRAFGEATVAMLGGQGYANAHILKDISGNDRFVIAER</sequence>
<dbReference type="PANTHER" id="PTHR18895:SF74">
    <property type="entry name" value="MTRF1L RELEASE FACTOR GLUTAMINE METHYLTRANSFERASE"/>
    <property type="match status" value="1"/>
</dbReference>
<comment type="function">
    <text evidence="5">Methylates the class 1 translation termination release factors RF1/PrfA and RF2/PrfB on the glutamine residue of the universally conserved GGQ motif.</text>
</comment>
<feature type="domain" description="Release factor glutamine methyltransferase N-terminal" evidence="7">
    <location>
        <begin position="41"/>
        <end position="108"/>
    </location>
</feature>
<evidence type="ECO:0000256" key="2">
    <source>
        <dbReference type="ARBA" id="ARBA00022679"/>
    </source>
</evidence>
<dbReference type="eggNOG" id="COG2890">
    <property type="taxonomic scope" value="Bacteria"/>
</dbReference>
<dbReference type="AlphaFoldDB" id="E6SUD0"/>
<dbReference type="EMBL" id="CP002352">
    <property type="protein sequence ID" value="ADV42348.1"/>
    <property type="molecule type" value="Genomic_DNA"/>
</dbReference>
<evidence type="ECO:0000256" key="5">
    <source>
        <dbReference type="HAMAP-Rule" id="MF_02126"/>
    </source>
</evidence>
<evidence type="ECO:0000256" key="3">
    <source>
        <dbReference type="ARBA" id="ARBA00022691"/>
    </source>
</evidence>
<feature type="binding site" evidence="5">
    <location>
        <begin position="218"/>
        <end position="221"/>
    </location>
    <ligand>
        <name>substrate</name>
    </ligand>
</feature>
<gene>
    <name evidence="5" type="primary">prmC</name>
    <name evidence="8" type="ordered locus">Bache_0319</name>
</gene>
<dbReference type="InterPro" id="IPR004556">
    <property type="entry name" value="HemK-like"/>
</dbReference>
<dbReference type="HOGENOM" id="CLU_018398_3_2_10"/>
<feature type="binding site" evidence="5">
    <location>
        <begin position="151"/>
        <end position="155"/>
    </location>
    <ligand>
        <name>S-adenosyl-L-methionine</name>
        <dbReference type="ChEBI" id="CHEBI:59789"/>
    </ligand>
</feature>
<dbReference type="GO" id="GO:0032259">
    <property type="term" value="P:methylation"/>
    <property type="evidence" value="ECO:0007669"/>
    <property type="project" value="UniProtKB-KW"/>
</dbReference>
<dbReference type="NCBIfam" id="TIGR03534">
    <property type="entry name" value="RF_mod_PrmC"/>
    <property type="match status" value="1"/>
</dbReference>
<name>E6SUD0_BACT6</name>
<dbReference type="InterPro" id="IPR040758">
    <property type="entry name" value="PrmC_N"/>
</dbReference>
<evidence type="ECO:0000313" key="9">
    <source>
        <dbReference type="Proteomes" id="UP000008630"/>
    </source>
</evidence>
<reference key="1">
    <citation type="submission" date="2010-11" db="EMBL/GenBank/DDBJ databases">
        <title>The complete genome of Bacteroides helcogenes P 36-108.</title>
        <authorList>
            <consortium name="US DOE Joint Genome Institute (JGI-PGF)"/>
            <person name="Lucas S."/>
            <person name="Copeland A."/>
            <person name="Lapidus A."/>
            <person name="Bruce D."/>
            <person name="Goodwin L."/>
            <person name="Pitluck S."/>
            <person name="Kyrpides N."/>
            <person name="Mavromatis K."/>
            <person name="Ivanova N."/>
            <person name="Zeytun A."/>
            <person name="Brettin T."/>
            <person name="Detter J.C."/>
            <person name="Tapia R."/>
            <person name="Han C."/>
            <person name="Land M."/>
            <person name="Hauser L."/>
            <person name="Markowitz V."/>
            <person name="Cheng J.-F."/>
            <person name="Hugenholtz P."/>
            <person name="Woyke T."/>
            <person name="Wu D."/>
            <person name="Gronow S."/>
            <person name="Wellnitz S."/>
            <person name="Brambilla E."/>
            <person name="Klenk H.-P."/>
            <person name="Eisen J.A."/>
        </authorList>
    </citation>
    <scope>NUCLEOTIDE SEQUENCE</scope>
    <source>
        <strain>P 36-108</strain>
    </source>
</reference>
<protein>
    <recommendedName>
        <fullName evidence="5">Release factor glutamine methyltransferase</fullName>
        <shortName evidence="5">RF MTase</shortName>
        <ecNumber evidence="5">2.1.1.297</ecNumber>
    </recommendedName>
    <alternativeName>
        <fullName evidence="5">N5-glutamine methyltransferase PrmC</fullName>
    </alternativeName>
    <alternativeName>
        <fullName evidence="5">Protein-(glutamine-N5) MTase PrmC</fullName>
    </alternativeName>
    <alternativeName>
        <fullName evidence="5">Protein-glutamine N-methyltransferase PrmC</fullName>
    </alternativeName>
</protein>
<feature type="domain" description="Methyltransferase small" evidence="6">
    <location>
        <begin position="134"/>
        <end position="226"/>
    </location>
</feature>
<comment type="similarity">
    <text evidence="5">Belongs to the protein N5-glutamine methyltransferase family. PrmC subfamily.</text>
</comment>
<dbReference type="InterPro" id="IPR007848">
    <property type="entry name" value="Small_mtfrase_dom"/>
</dbReference>
<feature type="binding site" evidence="5">
    <location>
        <position position="218"/>
    </location>
    <ligand>
        <name>S-adenosyl-L-methionine</name>
        <dbReference type="ChEBI" id="CHEBI:59789"/>
    </ligand>
</feature>
<evidence type="ECO:0000256" key="4">
    <source>
        <dbReference type="ARBA" id="ARBA00048391"/>
    </source>
</evidence>
<dbReference type="HAMAP" id="MF_02126">
    <property type="entry name" value="RF_methyltr_PrmC"/>
    <property type="match status" value="1"/>
</dbReference>
<dbReference type="Pfam" id="PF05175">
    <property type="entry name" value="MTS"/>
    <property type="match status" value="1"/>
</dbReference>
<organism evidence="8 9">
    <name type="scientific">Bacteroides helcogenes (strain ATCC 35417 / DSM 20613 / JCM 6297 / CCUG 15421 / P 36-108)</name>
    <dbReference type="NCBI Taxonomy" id="693979"/>
    <lineage>
        <taxon>Bacteria</taxon>
        <taxon>Pseudomonadati</taxon>
        <taxon>Bacteroidota</taxon>
        <taxon>Bacteroidia</taxon>
        <taxon>Bacteroidales</taxon>
        <taxon>Bacteroidaceae</taxon>
        <taxon>Bacteroides</taxon>
    </lineage>
</organism>
<dbReference type="GO" id="GO:0003676">
    <property type="term" value="F:nucleic acid binding"/>
    <property type="evidence" value="ECO:0007669"/>
    <property type="project" value="InterPro"/>
</dbReference>
<keyword evidence="1 5" id="KW-0489">Methyltransferase</keyword>
<dbReference type="EC" id="2.1.1.297" evidence="5"/>
<dbReference type="Gene3D" id="3.40.50.150">
    <property type="entry name" value="Vaccinia Virus protein VP39"/>
    <property type="match status" value="1"/>
</dbReference>
<dbReference type="InterPro" id="IPR002052">
    <property type="entry name" value="DNA_methylase_N6_adenine_CS"/>
</dbReference>
<proteinExistence type="inferred from homology"/>
<comment type="caution">
    <text evidence="5">Lacks conserved residue(s) required for the propagation of feature annotation.</text>
</comment>
<dbReference type="CDD" id="cd02440">
    <property type="entry name" value="AdoMet_MTases"/>
    <property type="match status" value="1"/>
</dbReference>
<evidence type="ECO:0000259" key="6">
    <source>
        <dbReference type="Pfam" id="PF05175"/>
    </source>
</evidence>
<evidence type="ECO:0000313" key="8">
    <source>
        <dbReference type="EMBL" id="ADV42348.1"/>
    </source>
</evidence>
<dbReference type="SUPFAM" id="SSF53335">
    <property type="entry name" value="S-adenosyl-L-methionine-dependent methyltransferases"/>
    <property type="match status" value="1"/>
</dbReference>
<dbReference type="PROSITE" id="PS00092">
    <property type="entry name" value="N6_MTASE"/>
    <property type="match status" value="1"/>
</dbReference>
<keyword evidence="3 5" id="KW-0949">S-adenosyl-L-methionine</keyword>
<evidence type="ECO:0000259" key="7">
    <source>
        <dbReference type="Pfam" id="PF17827"/>
    </source>
</evidence>
<dbReference type="Gene3D" id="1.10.8.10">
    <property type="entry name" value="DNA helicase RuvA subunit, C-terminal domain"/>
    <property type="match status" value="1"/>
</dbReference>
<dbReference type="KEGG" id="bhl:Bache_0319"/>